<feature type="chain" id="PRO_5013005684" evidence="1">
    <location>
        <begin position="20"/>
        <end position="147"/>
    </location>
</feature>
<accession>A0A1Y2J2I7</accession>
<dbReference type="InterPro" id="IPR045469">
    <property type="entry name" value="Nis1"/>
</dbReference>
<organism evidence="2 3">
    <name type="scientific">Trametes coccinea (strain BRFM310)</name>
    <name type="common">Pycnoporus coccineus</name>
    <dbReference type="NCBI Taxonomy" id="1353009"/>
    <lineage>
        <taxon>Eukaryota</taxon>
        <taxon>Fungi</taxon>
        <taxon>Dikarya</taxon>
        <taxon>Basidiomycota</taxon>
        <taxon>Agaricomycotina</taxon>
        <taxon>Agaricomycetes</taxon>
        <taxon>Polyporales</taxon>
        <taxon>Polyporaceae</taxon>
        <taxon>Trametes</taxon>
    </lineage>
</organism>
<reference evidence="2 3" key="1">
    <citation type="journal article" date="2015" name="Biotechnol. Biofuels">
        <title>Enhanced degradation of softwood versus hardwood by the white-rot fungus Pycnoporus coccineus.</title>
        <authorList>
            <person name="Couturier M."/>
            <person name="Navarro D."/>
            <person name="Chevret D."/>
            <person name="Henrissat B."/>
            <person name="Piumi F."/>
            <person name="Ruiz-Duenas F.J."/>
            <person name="Martinez A.T."/>
            <person name="Grigoriev I.V."/>
            <person name="Riley R."/>
            <person name="Lipzen A."/>
            <person name="Berrin J.G."/>
            <person name="Master E.R."/>
            <person name="Rosso M.N."/>
        </authorList>
    </citation>
    <scope>NUCLEOTIDE SEQUENCE [LARGE SCALE GENOMIC DNA]</scope>
    <source>
        <strain evidence="2 3">BRFM310</strain>
    </source>
</reference>
<dbReference type="OrthoDB" id="2841294at2759"/>
<feature type="signal peptide" evidence="1">
    <location>
        <begin position="1"/>
        <end position="19"/>
    </location>
</feature>
<dbReference type="AlphaFoldDB" id="A0A1Y2J2I7"/>
<keyword evidence="3" id="KW-1185">Reference proteome</keyword>
<proteinExistence type="predicted"/>
<evidence type="ECO:0000313" key="3">
    <source>
        <dbReference type="Proteomes" id="UP000193067"/>
    </source>
</evidence>
<evidence type="ECO:0000256" key="1">
    <source>
        <dbReference type="SAM" id="SignalP"/>
    </source>
</evidence>
<evidence type="ECO:0000313" key="2">
    <source>
        <dbReference type="EMBL" id="OSD07596.1"/>
    </source>
</evidence>
<dbReference type="Pfam" id="PF19271">
    <property type="entry name" value="Nis1"/>
    <property type="match status" value="1"/>
</dbReference>
<dbReference type="EMBL" id="KZ084088">
    <property type="protein sequence ID" value="OSD07596.1"/>
    <property type="molecule type" value="Genomic_DNA"/>
</dbReference>
<dbReference type="Proteomes" id="UP000193067">
    <property type="component" value="Unassembled WGS sequence"/>
</dbReference>
<sequence>MNALLYFATFMYLAVAALGQRIAIGAPADLTTVHPGQNITVEVDRPMTLSSSQEVAIVIGFWNCNGHPCSDMDVTEVMGNVVYSGPYNPKLQEGQEAEKPPYQNFTVTVPSTFEDGQASLNVAHFSLIGAGLEPFLEVANVTLNVQS</sequence>
<keyword evidence="1" id="KW-0732">Signal</keyword>
<name>A0A1Y2J2I7_TRAC3</name>
<gene>
    <name evidence="2" type="ORF">PYCCODRAFT_1463824</name>
</gene>
<protein>
    <submittedName>
        <fullName evidence="2">Uncharacterized protein</fullName>
    </submittedName>
</protein>